<organism evidence="2 3">
    <name type="scientific">Streptomyces kebangsaanensis</name>
    <dbReference type="NCBI Taxonomy" id="864058"/>
    <lineage>
        <taxon>Bacteria</taxon>
        <taxon>Bacillati</taxon>
        <taxon>Actinomycetota</taxon>
        <taxon>Actinomycetes</taxon>
        <taxon>Kitasatosporales</taxon>
        <taxon>Streptomycetaceae</taxon>
        <taxon>Streptomyces</taxon>
    </lineage>
</organism>
<comment type="caution">
    <text evidence="2">The sequence shown here is derived from an EMBL/GenBank/DDBJ whole genome shotgun (WGS) entry which is preliminary data.</text>
</comment>
<protein>
    <submittedName>
        <fullName evidence="2">Anti-anti-sigma factor</fullName>
    </submittedName>
</protein>
<proteinExistence type="predicted"/>
<sequence>MREGEDVYYLELSAVTFVDVAGAGVLADAAPRFGPGRRTVPRRAEELFRSGLPGIEVSTS</sequence>
<dbReference type="InterPro" id="IPR002645">
    <property type="entry name" value="STAS_dom"/>
</dbReference>
<dbReference type="RefSeq" id="WP_234426192.1">
    <property type="nucleotide sequence ID" value="NZ_JBIAFJ010000001.1"/>
</dbReference>
<dbReference type="PROSITE" id="PS50801">
    <property type="entry name" value="STAS"/>
    <property type="match status" value="1"/>
</dbReference>
<gene>
    <name evidence="2" type="ORF">ACFYNZ_00795</name>
</gene>
<keyword evidence="3" id="KW-1185">Reference proteome</keyword>
<evidence type="ECO:0000313" key="3">
    <source>
        <dbReference type="Proteomes" id="UP001601197"/>
    </source>
</evidence>
<name>A0ABW6KKW3_9ACTN</name>
<reference evidence="2 3" key="1">
    <citation type="submission" date="2024-10" db="EMBL/GenBank/DDBJ databases">
        <title>The Natural Products Discovery Center: Release of the First 8490 Sequenced Strains for Exploring Actinobacteria Biosynthetic Diversity.</title>
        <authorList>
            <person name="Kalkreuter E."/>
            <person name="Kautsar S.A."/>
            <person name="Yang D."/>
            <person name="Bader C.D."/>
            <person name="Teijaro C.N."/>
            <person name="Fluegel L."/>
            <person name="Davis C.M."/>
            <person name="Simpson J.R."/>
            <person name="Lauterbach L."/>
            <person name="Steele A.D."/>
            <person name="Gui C."/>
            <person name="Meng S."/>
            <person name="Li G."/>
            <person name="Viehrig K."/>
            <person name="Ye F."/>
            <person name="Su P."/>
            <person name="Kiefer A.F."/>
            <person name="Nichols A."/>
            <person name="Cepeda A.J."/>
            <person name="Yan W."/>
            <person name="Fan B."/>
            <person name="Jiang Y."/>
            <person name="Adhikari A."/>
            <person name="Zheng C.-J."/>
            <person name="Schuster L."/>
            <person name="Cowan T.M."/>
            <person name="Smanski M.J."/>
            <person name="Chevrette M.G."/>
            <person name="De Carvalho L.P.S."/>
            <person name="Shen B."/>
        </authorList>
    </citation>
    <scope>NUCLEOTIDE SEQUENCE [LARGE SCALE GENOMIC DNA]</scope>
    <source>
        <strain evidence="2 3">NPDC007147</strain>
    </source>
</reference>
<accession>A0ABW6KKW3</accession>
<evidence type="ECO:0000259" key="1">
    <source>
        <dbReference type="PROSITE" id="PS50801"/>
    </source>
</evidence>
<evidence type="ECO:0000313" key="2">
    <source>
        <dbReference type="EMBL" id="MFE9168064.1"/>
    </source>
</evidence>
<dbReference type="EMBL" id="JBIAFJ010000001">
    <property type="protein sequence ID" value="MFE9168064.1"/>
    <property type="molecule type" value="Genomic_DNA"/>
</dbReference>
<feature type="domain" description="STAS" evidence="1">
    <location>
        <begin position="1"/>
        <end position="60"/>
    </location>
</feature>
<dbReference type="Proteomes" id="UP001601197">
    <property type="component" value="Unassembled WGS sequence"/>
</dbReference>